<evidence type="ECO:0000256" key="5">
    <source>
        <dbReference type="ARBA" id="ARBA00022475"/>
    </source>
</evidence>
<keyword evidence="9" id="KW-0808">Transferase</keyword>
<comment type="catalytic activity">
    <reaction evidence="16">
        <text>Preferential cleavage: (Ac)2-L-Lys-D-Ala-|-D-Ala. Also transpeptidation of peptidyl-alanyl moieties that are N-acyl substituents of D-alanine.</text>
        <dbReference type="EC" id="3.4.16.4"/>
    </reaction>
</comment>
<evidence type="ECO:0000256" key="3">
    <source>
        <dbReference type="ARBA" id="ARBA00007090"/>
    </source>
</evidence>
<dbReference type="InterPro" id="IPR050396">
    <property type="entry name" value="Glycosyltr_51/Transpeptidase"/>
</dbReference>
<dbReference type="InterPro" id="IPR001264">
    <property type="entry name" value="Glyco_trans_51"/>
</dbReference>
<dbReference type="Gene3D" id="3.40.710.10">
    <property type="entry name" value="DD-peptidase/beta-lactamase superfamily"/>
    <property type="match status" value="2"/>
</dbReference>
<comment type="subcellular location">
    <subcellularLocation>
        <location evidence="1">Cell membrane</location>
    </subcellularLocation>
</comment>
<dbReference type="SUPFAM" id="SSF53955">
    <property type="entry name" value="Lysozyme-like"/>
    <property type="match status" value="1"/>
</dbReference>
<feature type="transmembrane region" description="Helical" evidence="19">
    <location>
        <begin position="44"/>
        <end position="70"/>
    </location>
</feature>
<feature type="domain" description="Penicillin-binding protein transpeptidase" evidence="20">
    <location>
        <begin position="455"/>
        <end position="701"/>
    </location>
</feature>
<evidence type="ECO:0000256" key="6">
    <source>
        <dbReference type="ARBA" id="ARBA00022645"/>
    </source>
</evidence>
<dbReference type="Pfam" id="PF00905">
    <property type="entry name" value="Transpeptidase"/>
    <property type="match status" value="1"/>
</dbReference>
<organism evidence="22 23">
    <name type="scientific">Bacteroides sedimenti</name>
    <dbReference type="NCBI Taxonomy" id="2136147"/>
    <lineage>
        <taxon>Bacteria</taxon>
        <taxon>Pseudomonadati</taxon>
        <taxon>Bacteroidota</taxon>
        <taxon>Bacteroidia</taxon>
        <taxon>Bacteroidales</taxon>
        <taxon>Bacteroidaceae</taxon>
        <taxon>Bacteroides</taxon>
    </lineage>
</organism>
<evidence type="ECO:0000256" key="11">
    <source>
        <dbReference type="ARBA" id="ARBA00022960"/>
    </source>
</evidence>
<evidence type="ECO:0000256" key="4">
    <source>
        <dbReference type="ARBA" id="ARBA00007739"/>
    </source>
</evidence>
<evidence type="ECO:0000256" key="15">
    <source>
        <dbReference type="ARBA" id="ARBA00023316"/>
    </source>
</evidence>
<comment type="similarity">
    <text evidence="4">In the N-terminal section; belongs to the glycosyltransferase 51 family.</text>
</comment>
<name>A0ABM8IEJ9_9BACE</name>
<dbReference type="EMBL" id="AP028055">
    <property type="protein sequence ID" value="BEG98429.1"/>
    <property type="molecule type" value="Genomic_DNA"/>
</dbReference>
<sequence>MINIDISKLITNGKSAFNFLKSKCKNWYKKGKSYYRNSPWYKKIVLVFCSIILLFSLYLFLVDINFLWLFGKSPSMSSINNPNQSVASEIYSADGKLISKYFRENRTPVKYEEISPILIKTLISTEDERFYEHFGVDLEGVFAAIKDMAHGNARGASTITQQLVKNLFKVRSQYSRGLLGNIPGLKLLIMKSKEWITAVKIEMFYSKEEILTMYLNTVDFGSNAYGIKTACKTYFNTNPQHLTIEQAATLVGLLKATTTYNPRINPKNSLKRRNVVLENLLTHHLISSKECDSLKLIPIKLNYSVETNYGGEALYFREAVAESLKEWCKENDIDLYSDGLKIYTTLDTRMQKYAEEAVDKQMRIVQRNFDNHWGKENPWQDKNHKEIVGFIEDLAKKTSAYKILQQKFPDQPDSINYFMNKPHRLKVFDYKTGVKDTTFSTMDSIRYMERFMHTGFVAMEPQSGFVRAWVGDINFDSWKYDKVLSKRQPGSTFKLFDYATAFNKGMSPCDERVDQYLEWEVMEKGELKKWTPRNANGFYSGQTLTLKAAFARSINSIAVQIAKEVGIGEIIKTAHAMGIKTPLHNIPSLSLGSSDVSLLELVNSYCTVVNDGMTHDPVLVTRIEDRNGNVIYNYVPEQKQAIPYETAFLMQQMLQGGLTEPMGTTQALWSFNLFKSNTDFGGKTGTSSNHSDAWFVGVTPNLVGGAWVGGEHRSIHFRTGKLGEGSKTALPIFGYFMEKVLADASLTKYRAKFPKPKQPITRPYQCQSAYPVEENDSTNVNATDSIGIEEGADDGTNIEQEF</sequence>
<evidence type="ECO:0000256" key="17">
    <source>
        <dbReference type="ARBA" id="ARBA00049902"/>
    </source>
</evidence>
<keyword evidence="12" id="KW-0573">Peptidoglycan synthesis</keyword>
<evidence type="ECO:0000313" key="22">
    <source>
        <dbReference type="EMBL" id="BEG98429.1"/>
    </source>
</evidence>
<dbReference type="PANTHER" id="PTHR32282">
    <property type="entry name" value="BINDING PROTEIN TRANSPEPTIDASE, PUTATIVE-RELATED"/>
    <property type="match status" value="1"/>
</dbReference>
<comment type="similarity">
    <text evidence="3">In the C-terminal section; belongs to the transpeptidase family.</text>
</comment>
<keyword evidence="5" id="KW-1003">Cell membrane</keyword>
<keyword evidence="23" id="KW-1185">Reference proteome</keyword>
<evidence type="ECO:0000256" key="9">
    <source>
        <dbReference type="ARBA" id="ARBA00022679"/>
    </source>
</evidence>
<evidence type="ECO:0000256" key="2">
    <source>
        <dbReference type="ARBA" id="ARBA00004752"/>
    </source>
</evidence>
<dbReference type="InterPro" id="IPR012338">
    <property type="entry name" value="Beta-lactam/transpept-like"/>
</dbReference>
<keyword evidence="7" id="KW-0645">Protease</keyword>
<comment type="catalytic activity">
    <reaction evidence="17">
        <text>[GlcNAc-(1-&gt;4)-Mur2Ac(oyl-L-Ala-gamma-D-Glu-L-Lys-D-Ala-D-Ala)](n)-di-trans,octa-cis-undecaprenyl diphosphate + beta-D-GlcNAc-(1-&gt;4)-Mur2Ac(oyl-L-Ala-gamma-D-Glu-L-Lys-D-Ala-D-Ala)-di-trans,octa-cis-undecaprenyl diphosphate = [GlcNAc-(1-&gt;4)-Mur2Ac(oyl-L-Ala-gamma-D-Glu-L-Lys-D-Ala-D-Ala)](n+1)-di-trans,octa-cis-undecaprenyl diphosphate + di-trans,octa-cis-undecaprenyl diphosphate + H(+)</text>
        <dbReference type="Rhea" id="RHEA:23708"/>
        <dbReference type="Rhea" id="RHEA-COMP:9602"/>
        <dbReference type="Rhea" id="RHEA-COMP:9603"/>
        <dbReference type="ChEBI" id="CHEBI:15378"/>
        <dbReference type="ChEBI" id="CHEBI:58405"/>
        <dbReference type="ChEBI" id="CHEBI:60033"/>
        <dbReference type="ChEBI" id="CHEBI:78435"/>
        <dbReference type="EC" id="2.4.99.28"/>
    </reaction>
</comment>
<dbReference type="RefSeq" id="WP_353333354.1">
    <property type="nucleotide sequence ID" value="NZ_AP028055.1"/>
</dbReference>
<dbReference type="SUPFAM" id="SSF56601">
    <property type="entry name" value="beta-lactamase/transpeptidase-like"/>
    <property type="match status" value="1"/>
</dbReference>
<evidence type="ECO:0000256" key="18">
    <source>
        <dbReference type="SAM" id="MobiDB-lite"/>
    </source>
</evidence>
<evidence type="ECO:0000259" key="21">
    <source>
        <dbReference type="Pfam" id="PF00912"/>
    </source>
</evidence>
<evidence type="ECO:0000256" key="8">
    <source>
        <dbReference type="ARBA" id="ARBA00022676"/>
    </source>
</evidence>
<evidence type="ECO:0000256" key="7">
    <source>
        <dbReference type="ARBA" id="ARBA00022670"/>
    </source>
</evidence>
<dbReference type="InterPro" id="IPR023346">
    <property type="entry name" value="Lysozyme-like_dom_sf"/>
</dbReference>
<evidence type="ECO:0000256" key="16">
    <source>
        <dbReference type="ARBA" id="ARBA00034000"/>
    </source>
</evidence>
<keyword evidence="11" id="KW-0133">Cell shape</keyword>
<dbReference type="InterPro" id="IPR036950">
    <property type="entry name" value="PBP_transglycosylase"/>
</dbReference>
<evidence type="ECO:0000256" key="12">
    <source>
        <dbReference type="ARBA" id="ARBA00022984"/>
    </source>
</evidence>
<dbReference type="Pfam" id="PF00912">
    <property type="entry name" value="Transgly"/>
    <property type="match status" value="1"/>
</dbReference>
<evidence type="ECO:0000256" key="14">
    <source>
        <dbReference type="ARBA" id="ARBA00023268"/>
    </source>
</evidence>
<evidence type="ECO:0000256" key="10">
    <source>
        <dbReference type="ARBA" id="ARBA00022801"/>
    </source>
</evidence>
<dbReference type="PANTHER" id="PTHR32282:SF11">
    <property type="entry name" value="PENICILLIN-BINDING PROTEIN 1B"/>
    <property type="match status" value="1"/>
</dbReference>
<accession>A0ABM8IEJ9</accession>
<keyword evidence="19" id="KW-1133">Transmembrane helix</keyword>
<reference evidence="22 23" key="1">
    <citation type="submission" date="2023-04" db="EMBL/GenBank/DDBJ databases">
        <title>Draft genome sequence of acteroides sedimenti strain YN3PY1.</title>
        <authorList>
            <person name="Yoshida N."/>
        </authorList>
    </citation>
    <scope>NUCLEOTIDE SEQUENCE [LARGE SCALE GENOMIC DNA]</scope>
    <source>
        <strain evidence="22 23">YN3PY1</strain>
    </source>
</reference>
<evidence type="ECO:0000313" key="23">
    <source>
        <dbReference type="Proteomes" id="UP001496674"/>
    </source>
</evidence>
<dbReference type="InterPro" id="IPR001460">
    <property type="entry name" value="PCN-bd_Tpept"/>
</dbReference>
<keyword evidence="19" id="KW-0812">Transmembrane</keyword>
<evidence type="ECO:0000259" key="20">
    <source>
        <dbReference type="Pfam" id="PF00905"/>
    </source>
</evidence>
<keyword evidence="13 19" id="KW-0472">Membrane</keyword>
<keyword evidence="10" id="KW-0378">Hydrolase</keyword>
<feature type="region of interest" description="Disordered" evidence="18">
    <location>
        <begin position="775"/>
        <end position="802"/>
    </location>
</feature>
<keyword evidence="6" id="KW-0121">Carboxypeptidase</keyword>
<gene>
    <name evidence="22" type="primary">mrcA</name>
    <name evidence="22" type="ORF">BSYN_06940</name>
</gene>
<feature type="domain" description="Glycosyl transferase family 51" evidence="21">
    <location>
        <begin position="95"/>
        <end position="280"/>
    </location>
</feature>
<comment type="pathway">
    <text evidence="2">Cell wall biogenesis; peptidoglycan biosynthesis.</text>
</comment>
<evidence type="ECO:0000256" key="19">
    <source>
        <dbReference type="SAM" id="Phobius"/>
    </source>
</evidence>
<evidence type="ECO:0000256" key="1">
    <source>
        <dbReference type="ARBA" id="ARBA00004236"/>
    </source>
</evidence>
<keyword evidence="14" id="KW-0511">Multifunctional enzyme</keyword>
<keyword evidence="15" id="KW-0961">Cell wall biogenesis/degradation</keyword>
<keyword evidence="8" id="KW-0328">Glycosyltransferase</keyword>
<proteinExistence type="inferred from homology"/>
<dbReference type="Proteomes" id="UP001496674">
    <property type="component" value="Chromosome"/>
</dbReference>
<evidence type="ECO:0000256" key="13">
    <source>
        <dbReference type="ARBA" id="ARBA00023136"/>
    </source>
</evidence>
<dbReference type="Gene3D" id="1.10.3810.10">
    <property type="entry name" value="Biosynthetic peptidoglycan transglycosylase-like"/>
    <property type="match status" value="1"/>
</dbReference>
<protein>
    <submittedName>
        <fullName evidence="22">Penicillin-binding protein 1A</fullName>
    </submittedName>
</protein>